<dbReference type="STRING" id="1146883.BLASA_4322"/>
<evidence type="ECO:0000256" key="5">
    <source>
        <dbReference type="ARBA" id="ARBA00026025"/>
    </source>
</evidence>
<dbReference type="HOGENOM" id="CLU_092227_1_0_11"/>
<evidence type="ECO:0000256" key="3">
    <source>
        <dbReference type="ARBA" id="ARBA00022980"/>
    </source>
</evidence>
<dbReference type="PANTHER" id="PTHR11560">
    <property type="entry name" value="39S RIBOSOMAL PROTEIN L10, MITOCHONDRIAL"/>
    <property type="match status" value="1"/>
</dbReference>
<keyword evidence="7" id="KW-0699">rRNA-binding</keyword>
<dbReference type="GO" id="GO:0070180">
    <property type="term" value="F:large ribosomal subunit rRNA binding"/>
    <property type="evidence" value="ECO:0007669"/>
    <property type="project" value="UniProtKB-UniRule"/>
</dbReference>
<dbReference type="InterPro" id="IPR022973">
    <property type="entry name" value="Ribosomal_uL10_bac"/>
</dbReference>
<proteinExistence type="inferred from homology"/>
<keyword evidence="7" id="KW-0694">RNA-binding</keyword>
<dbReference type="SUPFAM" id="SSF160369">
    <property type="entry name" value="Ribosomal protein L10-like"/>
    <property type="match status" value="1"/>
</dbReference>
<dbReference type="HAMAP" id="MF_00362">
    <property type="entry name" value="Ribosomal_uL10"/>
    <property type="match status" value="1"/>
</dbReference>
<keyword evidence="10" id="KW-1185">Reference proteome</keyword>
<dbReference type="PROSITE" id="PS01109">
    <property type="entry name" value="RIBOSOMAL_L10"/>
    <property type="match status" value="1"/>
</dbReference>
<comment type="subunit">
    <text evidence="5 7">Part of the ribosomal stalk of the 50S ribosomal subunit. The N-terminus interacts with L11 and the large rRNA to form the base of the stalk. The C-terminus forms an elongated spine to which L12 dimers bind in a sequential fashion forming a multimeric L10(L12)X complex.</text>
</comment>
<dbReference type="CDD" id="cd05797">
    <property type="entry name" value="Ribosomal_L10"/>
    <property type="match status" value="1"/>
</dbReference>
<protein>
    <recommendedName>
        <fullName evidence="6 7">Large ribosomal subunit protein uL10</fullName>
    </recommendedName>
</protein>
<feature type="region of interest" description="Disordered" evidence="8">
    <location>
        <begin position="172"/>
        <end position="213"/>
    </location>
</feature>
<dbReference type="GO" id="GO:0015934">
    <property type="term" value="C:large ribosomal subunit"/>
    <property type="evidence" value="ECO:0007669"/>
    <property type="project" value="InterPro"/>
</dbReference>
<dbReference type="AlphaFoldDB" id="H6RMV7"/>
<dbReference type="Proteomes" id="UP000007517">
    <property type="component" value="Chromosome"/>
</dbReference>
<reference evidence="10" key="2">
    <citation type="submission" date="2012-02" db="EMBL/GenBank/DDBJ databases">
        <title>Complete genome sequence of Blastococcus saxobsidens strain DD2.</title>
        <authorList>
            <person name="Genoscope."/>
        </authorList>
    </citation>
    <scope>NUCLEOTIDE SEQUENCE [LARGE SCALE GENOMIC DNA]</scope>
    <source>
        <strain evidence="10">DD2</strain>
    </source>
</reference>
<reference evidence="9 10" key="1">
    <citation type="journal article" date="2012" name="J. Bacteriol.">
        <title>Genome Sequence of Blastococcus saxobsidens DD2, a Stone-Inhabiting Bacterium.</title>
        <authorList>
            <person name="Chouaia B."/>
            <person name="Crotti E."/>
            <person name="Brusetti L."/>
            <person name="Daffonchio D."/>
            <person name="Essoussi I."/>
            <person name="Nouioui I."/>
            <person name="Sbissi I."/>
            <person name="Ghodhbane-Gtari F."/>
            <person name="Gtari M."/>
            <person name="Vacherie B."/>
            <person name="Barbe V."/>
            <person name="Medigue C."/>
            <person name="Gury J."/>
            <person name="Pujic P."/>
            <person name="Normand P."/>
        </authorList>
    </citation>
    <scope>NUCLEOTIDE SEQUENCE [LARGE SCALE GENOMIC DNA]</scope>
    <source>
        <strain evidence="9 10">DD2</strain>
    </source>
</reference>
<evidence type="ECO:0000313" key="9">
    <source>
        <dbReference type="EMBL" id="CCG05145.1"/>
    </source>
</evidence>
<comment type="similarity">
    <text evidence="2 7">Belongs to the universal ribosomal protein uL10 family.</text>
</comment>
<keyword evidence="4 7" id="KW-0687">Ribonucleoprotein</keyword>
<name>H6RMV7_BLASD</name>
<dbReference type="NCBIfam" id="NF000955">
    <property type="entry name" value="PRK00099.1-1"/>
    <property type="match status" value="1"/>
</dbReference>
<dbReference type="Gene3D" id="3.30.70.1730">
    <property type="match status" value="1"/>
</dbReference>
<dbReference type="OrthoDB" id="3186107at2"/>
<evidence type="ECO:0000256" key="8">
    <source>
        <dbReference type="SAM" id="MobiDB-lite"/>
    </source>
</evidence>
<dbReference type="Pfam" id="PF00466">
    <property type="entry name" value="Ribosomal_L10"/>
    <property type="match status" value="1"/>
</dbReference>
<dbReference type="GO" id="GO:0006412">
    <property type="term" value="P:translation"/>
    <property type="evidence" value="ECO:0007669"/>
    <property type="project" value="UniProtKB-UniRule"/>
</dbReference>
<comment type="function">
    <text evidence="1 7">Forms part of the ribosomal stalk, playing a central role in the interaction of the ribosome with GTP-bound translation factors.</text>
</comment>
<dbReference type="InterPro" id="IPR043141">
    <property type="entry name" value="Ribosomal_uL10-like_sf"/>
</dbReference>
<dbReference type="InterPro" id="IPR002363">
    <property type="entry name" value="Ribosomal_uL10_CS_bac"/>
</dbReference>
<gene>
    <name evidence="7 9" type="primary">rplJ</name>
    <name evidence="9" type="ordered locus">BLASA_4322</name>
</gene>
<dbReference type="InterPro" id="IPR047865">
    <property type="entry name" value="Ribosomal_uL10_bac_type"/>
</dbReference>
<evidence type="ECO:0000313" key="10">
    <source>
        <dbReference type="Proteomes" id="UP000007517"/>
    </source>
</evidence>
<dbReference type="EMBL" id="FO117623">
    <property type="protein sequence ID" value="CCG05145.1"/>
    <property type="molecule type" value="Genomic_DNA"/>
</dbReference>
<accession>H6RMV7</accession>
<evidence type="ECO:0000256" key="2">
    <source>
        <dbReference type="ARBA" id="ARBA00008889"/>
    </source>
</evidence>
<dbReference type="eggNOG" id="COG0244">
    <property type="taxonomic scope" value="Bacteria"/>
</dbReference>
<dbReference type="GO" id="GO:0003735">
    <property type="term" value="F:structural constituent of ribosome"/>
    <property type="evidence" value="ECO:0007669"/>
    <property type="project" value="InterPro"/>
</dbReference>
<dbReference type="Gene3D" id="6.10.250.290">
    <property type="match status" value="1"/>
</dbReference>
<keyword evidence="3 7" id="KW-0689">Ribosomal protein</keyword>
<evidence type="ECO:0000256" key="4">
    <source>
        <dbReference type="ARBA" id="ARBA00023274"/>
    </source>
</evidence>
<organism evidence="9 10">
    <name type="scientific">Blastococcus saxobsidens (strain DD2)</name>
    <dbReference type="NCBI Taxonomy" id="1146883"/>
    <lineage>
        <taxon>Bacteria</taxon>
        <taxon>Bacillati</taxon>
        <taxon>Actinomycetota</taxon>
        <taxon>Actinomycetes</taxon>
        <taxon>Geodermatophilales</taxon>
        <taxon>Geodermatophilaceae</taxon>
        <taxon>Blastococcus</taxon>
    </lineage>
</organism>
<evidence type="ECO:0000256" key="1">
    <source>
        <dbReference type="ARBA" id="ARBA00002633"/>
    </source>
</evidence>
<dbReference type="KEGG" id="bsd:BLASA_4322"/>
<evidence type="ECO:0000256" key="6">
    <source>
        <dbReference type="ARBA" id="ARBA00035202"/>
    </source>
</evidence>
<dbReference type="InterPro" id="IPR001790">
    <property type="entry name" value="Ribosomal_uL10"/>
</dbReference>
<sequence>MPTQAKAAVIDEITERFQNSSAAVLTEYRGLTVAQLTQLRRSLGEGSSYAVVKNTLTKRAADSIGFSDLAPLLTGPTAIAFIEGDPVNAAKAIRDFARANPLLVVKGGVVEGRTVDAAEVTRLADVESREVLLAKLAGAMKGNLTKAAGLFQAPLSQVARLAAALQEKKAADAPAAEAPAAAAPASDEAAADTTPDTAAQATDSPAADAASDD</sequence>
<evidence type="ECO:0000256" key="7">
    <source>
        <dbReference type="HAMAP-Rule" id="MF_00362"/>
    </source>
</evidence>